<gene>
    <name evidence="10" type="ORF">CAMP_LOCUS3298</name>
</gene>
<dbReference type="SUPFAM" id="SSF51658">
    <property type="entry name" value="Xylose isomerase-like"/>
    <property type="match status" value="1"/>
</dbReference>
<dbReference type="GO" id="GO:0003906">
    <property type="term" value="F:DNA-(apurinic or apyrimidinic site) endonuclease activity"/>
    <property type="evidence" value="ECO:0007669"/>
    <property type="project" value="TreeGrafter"/>
</dbReference>
<keyword evidence="3" id="KW-0479">Metal-binding</keyword>
<dbReference type="NCBIfam" id="TIGR00587">
    <property type="entry name" value="nfo"/>
    <property type="match status" value="2"/>
</dbReference>
<dbReference type="InterPro" id="IPR036237">
    <property type="entry name" value="Xyl_isomerase-like_sf"/>
</dbReference>
<dbReference type="PROSITE" id="PS00731">
    <property type="entry name" value="AP_NUCLEASE_F2_3"/>
    <property type="match status" value="1"/>
</dbReference>
<name>A0A9P1IAQ0_9PELO</name>
<comment type="similarity">
    <text evidence="2">Belongs to the AP endonuclease 2 family.</text>
</comment>
<dbReference type="PANTHER" id="PTHR21445:SF0">
    <property type="entry name" value="APURINIC-APYRIMIDINIC ENDONUCLEASE"/>
    <property type="match status" value="1"/>
</dbReference>
<dbReference type="GO" id="GO:0005739">
    <property type="term" value="C:mitochondrion"/>
    <property type="evidence" value="ECO:0007669"/>
    <property type="project" value="TreeGrafter"/>
</dbReference>
<evidence type="ECO:0000256" key="3">
    <source>
        <dbReference type="ARBA" id="ARBA00022723"/>
    </source>
</evidence>
<dbReference type="InterPro" id="IPR018246">
    <property type="entry name" value="AP_endonuc_F2_Zn_BS"/>
</dbReference>
<protein>
    <recommendedName>
        <fullName evidence="9">Xylose isomerase-like TIM barrel domain-containing protein</fullName>
    </recommendedName>
</protein>
<dbReference type="Proteomes" id="UP001152747">
    <property type="component" value="Unassembled WGS sequence"/>
</dbReference>
<evidence type="ECO:0000313" key="10">
    <source>
        <dbReference type="EMBL" id="CAI5440661.1"/>
    </source>
</evidence>
<evidence type="ECO:0000256" key="4">
    <source>
        <dbReference type="ARBA" id="ARBA00022763"/>
    </source>
</evidence>
<feature type="domain" description="Xylose isomerase-like TIM barrel" evidence="9">
    <location>
        <begin position="119"/>
        <end position="215"/>
    </location>
</feature>
<dbReference type="GO" id="GO:0008270">
    <property type="term" value="F:zinc ion binding"/>
    <property type="evidence" value="ECO:0007669"/>
    <property type="project" value="InterPro"/>
</dbReference>
<dbReference type="PROSITE" id="PS00730">
    <property type="entry name" value="AP_NUCLEASE_F2_2"/>
    <property type="match status" value="1"/>
</dbReference>
<dbReference type="GO" id="GO:0003677">
    <property type="term" value="F:DNA binding"/>
    <property type="evidence" value="ECO:0007669"/>
    <property type="project" value="InterPro"/>
</dbReference>
<comment type="caution">
    <text evidence="10">The sequence shown here is derived from an EMBL/GenBank/DDBJ whole genome shotgun (WGS) entry which is preliminary data.</text>
</comment>
<evidence type="ECO:0000256" key="2">
    <source>
        <dbReference type="ARBA" id="ARBA00005340"/>
    </source>
</evidence>
<evidence type="ECO:0000256" key="5">
    <source>
        <dbReference type="ARBA" id="ARBA00022801"/>
    </source>
</evidence>
<dbReference type="OrthoDB" id="7663182at2759"/>
<evidence type="ECO:0000259" key="9">
    <source>
        <dbReference type="Pfam" id="PF01261"/>
    </source>
</evidence>
<dbReference type="GO" id="GO:0006284">
    <property type="term" value="P:base-excision repair"/>
    <property type="evidence" value="ECO:0007669"/>
    <property type="project" value="TreeGrafter"/>
</dbReference>
<dbReference type="SMART" id="SM00518">
    <property type="entry name" value="AP2Ec"/>
    <property type="match status" value="1"/>
</dbReference>
<dbReference type="PANTHER" id="PTHR21445">
    <property type="entry name" value="ENDONUCLEASE IV ENDODEOXYRIBONUCLEASE IV"/>
    <property type="match status" value="1"/>
</dbReference>
<organism evidence="10 11">
    <name type="scientific">Caenorhabditis angaria</name>
    <dbReference type="NCBI Taxonomy" id="860376"/>
    <lineage>
        <taxon>Eukaryota</taxon>
        <taxon>Metazoa</taxon>
        <taxon>Ecdysozoa</taxon>
        <taxon>Nematoda</taxon>
        <taxon>Chromadorea</taxon>
        <taxon>Rhabditida</taxon>
        <taxon>Rhabditina</taxon>
        <taxon>Rhabditomorpha</taxon>
        <taxon>Rhabditoidea</taxon>
        <taxon>Rhabditidae</taxon>
        <taxon>Peloderinae</taxon>
        <taxon>Caenorhabditis</taxon>
    </lineage>
</organism>
<evidence type="ECO:0000313" key="11">
    <source>
        <dbReference type="Proteomes" id="UP001152747"/>
    </source>
</evidence>
<dbReference type="CDD" id="cd00019">
    <property type="entry name" value="AP2Ec"/>
    <property type="match status" value="1"/>
</dbReference>
<proteinExistence type="inferred from homology"/>
<dbReference type="GO" id="GO:0005634">
    <property type="term" value="C:nucleus"/>
    <property type="evidence" value="ECO:0007669"/>
    <property type="project" value="TreeGrafter"/>
</dbReference>
<feature type="compositionally biased region" description="Basic and acidic residues" evidence="8">
    <location>
        <begin position="1"/>
        <end position="23"/>
    </location>
</feature>
<keyword evidence="4" id="KW-0227">DNA damage</keyword>
<dbReference type="Pfam" id="PF01261">
    <property type="entry name" value="AP_endonuc_2"/>
    <property type="match status" value="2"/>
</dbReference>
<dbReference type="FunFam" id="3.20.20.150:FF:000065">
    <property type="entry name" value="Si:ch211-141o9.10"/>
    <property type="match status" value="1"/>
</dbReference>
<reference evidence="10" key="1">
    <citation type="submission" date="2022-11" db="EMBL/GenBank/DDBJ databases">
        <authorList>
            <person name="Kikuchi T."/>
        </authorList>
    </citation>
    <scope>NUCLEOTIDE SEQUENCE</scope>
    <source>
        <strain evidence="10">PS1010</strain>
    </source>
</reference>
<keyword evidence="5" id="KW-0378">Hydrolase</keyword>
<feature type="region of interest" description="Disordered" evidence="8">
    <location>
        <begin position="1"/>
        <end position="30"/>
    </location>
</feature>
<feature type="domain" description="Xylose isomerase-like TIM barrel" evidence="9">
    <location>
        <begin position="222"/>
        <end position="345"/>
    </location>
</feature>
<accession>A0A9P1IAQ0</accession>
<evidence type="ECO:0000256" key="7">
    <source>
        <dbReference type="ARBA" id="ARBA00023204"/>
    </source>
</evidence>
<dbReference type="InterPro" id="IPR013022">
    <property type="entry name" value="Xyl_isomerase-like_TIM-brl"/>
</dbReference>
<keyword evidence="11" id="KW-1185">Reference proteome</keyword>
<sequence>MEKSVTFDLEEYKTPKKSQELKKSTNKKGTPIVTKKTKIIRKHVEETLKRMKEEEDQEDVENQEPEIKKSKIIASQETAAQRKLRETIGKRVETAAQASKKMLGFHVSAANGLQNAIYNARSEGCRSFAMFVRNQRTWNHKPMDEKIVENWRNAIIETSFDLGMIVPHGSYLINCGSPEEEKLEKSRNAILDECQRAERLGLKLYNFHPGSSVGKCEKAKFLETMAGQGNSIGGTFEELQEIIEKVDGKYRNRVGVCIDTCHIFAAGYDIRSEEKYEETMKRFGEVIGFERLKAIHVNDSLGDLGSNLDRHAHIGEGKIGKKAFEFLMRDERLNGIPMILETPEGKYADEMCLMYSME</sequence>
<dbReference type="PROSITE" id="PS00729">
    <property type="entry name" value="AP_NUCLEASE_F2_1"/>
    <property type="match status" value="1"/>
</dbReference>
<evidence type="ECO:0000256" key="6">
    <source>
        <dbReference type="ARBA" id="ARBA00022833"/>
    </source>
</evidence>
<evidence type="ECO:0000256" key="1">
    <source>
        <dbReference type="ARBA" id="ARBA00001947"/>
    </source>
</evidence>
<dbReference type="EMBL" id="CANHGI010000002">
    <property type="protein sequence ID" value="CAI5440661.1"/>
    <property type="molecule type" value="Genomic_DNA"/>
</dbReference>
<keyword evidence="7" id="KW-0234">DNA repair</keyword>
<evidence type="ECO:0000256" key="8">
    <source>
        <dbReference type="SAM" id="MobiDB-lite"/>
    </source>
</evidence>
<keyword evidence="6" id="KW-0862">Zinc</keyword>
<dbReference type="AlphaFoldDB" id="A0A9P1IAQ0"/>
<dbReference type="PROSITE" id="PS51432">
    <property type="entry name" value="AP_NUCLEASE_F2_4"/>
    <property type="match status" value="1"/>
</dbReference>
<dbReference type="GO" id="GO:0008081">
    <property type="term" value="F:phosphoric diester hydrolase activity"/>
    <property type="evidence" value="ECO:0007669"/>
    <property type="project" value="TreeGrafter"/>
</dbReference>
<dbReference type="InterPro" id="IPR001719">
    <property type="entry name" value="AP_endonuc_2"/>
</dbReference>
<dbReference type="HAMAP" id="MF_00152">
    <property type="entry name" value="Nfo"/>
    <property type="match status" value="1"/>
</dbReference>
<dbReference type="Gene3D" id="3.20.20.150">
    <property type="entry name" value="Divalent-metal-dependent TIM barrel enzymes"/>
    <property type="match status" value="2"/>
</dbReference>
<comment type="cofactor">
    <cofactor evidence="1">
        <name>Zn(2+)</name>
        <dbReference type="ChEBI" id="CHEBI:29105"/>
    </cofactor>
</comment>